<accession>A0A6L7GEM2</accession>
<dbReference type="InterPro" id="IPR029039">
    <property type="entry name" value="Flavoprotein-like_sf"/>
</dbReference>
<dbReference type="Gene3D" id="3.40.50.360">
    <property type="match status" value="1"/>
</dbReference>
<proteinExistence type="predicted"/>
<gene>
    <name evidence="2" type="ORF">GRI44_06880</name>
</gene>
<dbReference type="PANTHER" id="PTHR30543:SF21">
    <property type="entry name" value="NAD(P)H-DEPENDENT FMN REDUCTASE LOT6"/>
    <property type="match status" value="1"/>
</dbReference>
<dbReference type="InterPro" id="IPR005025">
    <property type="entry name" value="FMN_Rdtase-like_dom"/>
</dbReference>
<reference evidence="2 3" key="1">
    <citation type="submission" date="2019-12" db="EMBL/GenBank/DDBJ databases">
        <title>Genomic-based taxomic classification of the family Erythrobacteraceae.</title>
        <authorList>
            <person name="Xu L."/>
        </authorList>
    </citation>
    <scope>NUCLEOTIDE SEQUENCE [LARGE SCALE GENOMIC DNA]</scope>
    <source>
        <strain evidence="2 3">KCTC 52259</strain>
    </source>
</reference>
<dbReference type="EMBL" id="WTYU01000001">
    <property type="protein sequence ID" value="MXP14473.1"/>
    <property type="molecule type" value="Genomic_DNA"/>
</dbReference>
<dbReference type="InterPro" id="IPR050712">
    <property type="entry name" value="NAD(P)H-dep_reductase"/>
</dbReference>
<dbReference type="Proteomes" id="UP000473531">
    <property type="component" value="Unassembled WGS sequence"/>
</dbReference>
<sequence length="179" mass="19141">MKILAYAASNSSQSINRKLVDHAVQVLKAEILPGAEVETIDINDYEMPIYRIDREMADGIPAKAQQFYDKIGGADALLVSYAEHNGYYTAAYKNIFDWVSRIDQKIYQGKPKIVLSASPGPGAGANVTGAVAASAPFFAADVRATVNVGHFGENFDEATNTLTDAALAAQLRDALGTLA</sequence>
<dbReference type="AlphaFoldDB" id="A0A6L7GEM2"/>
<name>A0A6L7GEM2_9SPHN</name>
<dbReference type="PANTHER" id="PTHR30543">
    <property type="entry name" value="CHROMATE REDUCTASE"/>
    <property type="match status" value="1"/>
</dbReference>
<evidence type="ECO:0000313" key="2">
    <source>
        <dbReference type="EMBL" id="MXP14473.1"/>
    </source>
</evidence>
<dbReference type="GO" id="GO:0005829">
    <property type="term" value="C:cytosol"/>
    <property type="evidence" value="ECO:0007669"/>
    <property type="project" value="TreeGrafter"/>
</dbReference>
<dbReference type="SUPFAM" id="SSF52218">
    <property type="entry name" value="Flavoproteins"/>
    <property type="match status" value="1"/>
</dbReference>
<keyword evidence="3" id="KW-1185">Reference proteome</keyword>
<dbReference type="GO" id="GO:0016491">
    <property type="term" value="F:oxidoreductase activity"/>
    <property type="evidence" value="ECO:0007669"/>
    <property type="project" value="InterPro"/>
</dbReference>
<dbReference type="GO" id="GO:0010181">
    <property type="term" value="F:FMN binding"/>
    <property type="evidence" value="ECO:0007669"/>
    <property type="project" value="TreeGrafter"/>
</dbReference>
<protein>
    <submittedName>
        <fullName evidence="2">NADPH-dependent FMN reductase</fullName>
    </submittedName>
</protein>
<comment type="caution">
    <text evidence="2">The sequence shown here is derived from an EMBL/GenBank/DDBJ whole genome shotgun (WGS) entry which is preliminary data.</text>
</comment>
<dbReference type="OrthoDB" id="9812295at2"/>
<dbReference type="Pfam" id="PF03358">
    <property type="entry name" value="FMN_red"/>
    <property type="match status" value="1"/>
</dbReference>
<feature type="domain" description="NADPH-dependent FMN reductase-like" evidence="1">
    <location>
        <begin position="1"/>
        <end position="144"/>
    </location>
</feature>
<dbReference type="RefSeq" id="WP_160600627.1">
    <property type="nucleotide sequence ID" value="NZ_WTYU01000001.1"/>
</dbReference>
<evidence type="ECO:0000313" key="3">
    <source>
        <dbReference type="Proteomes" id="UP000473531"/>
    </source>
</evidence>
<evidence type="ECO:0000259" key="1">
    <source>
        <dbReference type="Pfam" id="PF03358"/>
    </source>
</evidence>
<organism evidence="2 3">
    <name type="scientific">Allopontixanthobacter confluentis</name>
    <dbReference type="NCBI Taxonomy" id="1849021"/>
    <lineage>
        <taxon>Bacteria</taxon>
        <taxon>Pseudomonadati</taxon>
        <taxon>Pseudomonadota</taxon>
        <taxon>Alphaproteobacteria</taxon>
        <taxon>Sphingomonadales</taxon>
        <taxon>Erythrobacteraceae</taxon>
        <taxon>Allopontixanthobacter</taxon>
    </lineage>
</organism>